<evidence type="ECO:0000256" key="3">
    <source>
        <dbReference type="ARBA" id="ARBA00022827"/>
    </source>
</evidence>
<comment type="cofactor">
    <cofactor evidence="1">
        <name>FAD</name>
        <dbReference type="ChEBI" id="CHEBI:57692"/>
    </cofactor>
</comment>
<dbReference type="KEGG" id="ter:Tery_2054"/>
<dbReference type="Pfam" id="PF02913">
    <property type="entry name" value="FAD-oxidase_C"/>
    <property type="match status" value="1"/>
</dbReference>
<evidence type="ECO:0000256" key="1">
    <source>
        <dbReference type="ARBA" id="ARBA00001974"/>
    </source>
</evidence>
<dbReference type="Gene3D" id="1.10.45.10">
    <property type="entry name" value="Vanillyl-alcohol Oxidase, Chain A, domain 4"/>
    <property type="match status" value="1"/>
</dbReference>
<accession>Q113M9</accession>
<evidence type="ECO:0000256" key="4">
    <source>
        <dbReference type="ARBA" id="ARBA00023002"/>
    </source>
</evidence>
<dbReference type="GO" id="GO:0016491">
    <property type="term" value="F:oxidoreductase activity"/>
    <property type="evidence" value="ECO:0007669"/>
    <property type="project" value="UniProtKB-KW"/>
</dbReference>
<dbReference type="GO" id="GO:0071949">
    <property type="term" value="F:FAD binding"/>
    <property type="evidence" value="ECO:0007669"/>
    <property type="project" value="InterPro"/>
</dbReference>
<dbReference type="RefSeq" id="WP_011611666.1">
    <property type="nucleotide sequence ID" value="NC_008312.1"/>
</dbReference>
<keyword evidence="2" id="KW-0285">Flavoprotein</keyword>
<dbReference type="PROSITE" id="PS51387">
    <property type="entry name" value="FAD_PCMH"/>
    <property type="match status" value="1"/>
</dbReference>
<organism evidence="6">
    <name type="scientific">Trichodesmium erythraeum (strain IMS101)</name>
    <dbReference type="NCBI Taxonomy" id="203124"/>
    <lineage>
        <taxon>Bacteria</taxon>
        <taxon>Bacillati</taxon>
        <taxon>Cyanobacteriota</taxon>
        <taxon>Cyanophyceae</taxon>
        <taxon>Oscillatoriophycideae</taxon>
        <taxon>Oscillatoriales</taxon>
        <taxon>Microcoleaceae</taxon>
        <taxon>Trichodesmium</taxon>
    </lineage>
</organism>
<dbReference type="HOGENOM" id="CLU_017779_0_1_3"/>
<dbReference type="AlphaFoldDB" id="Q113M9"/>
<dbReference type="Gene3D" id="3.30.465.10">
    <property type="match status" value="1"/>
</dbReference>
<feature type="domain" description="FAD-binding PCMH-type" evidence="5">
    <location>
        <begin position="38"/>
        <end position="228"/>
    </location>
</feature>
<dbReference type="PANTHER" id="PTHR11748:SF103">
    <property type="entry name" value="GLYCOLATE OXIDASE SUBUNIT GLCE"/>
    <property type="match status" value="1"/>
</dbReference>
<dbReference type="SUPFAM" id="SSF56176">
    <property type="entry name" value="FAD-binding/transporter-associated domain-like"/>
    <property type="match status" value="1"/>
</dbReference>
<evidence type="ECO:0000313" key="6">
    <source>
        <dbReference type="EMBL" id="ABG51295.1"/>
    </source>
</evidence>
<gene>
    <name evidence="6" type="ordered locus">Tery_2054</name>
</gene>
<protein>
    <submittedName>
        <fullName evidence="6">FAD linked oxidase-like</fullName>
    </submittedName>
</protein>
<dbReference type="SUPFAM" id="SSF55103">
    <property type="entry name" value="FAD-linked oxidases, C-terminal domain"/>
    <property type="match status" value="1"/>
</dbReference>
<sequence length="444" mass="48521">MISKENRLNIQELETIVGKDNINLWENIDPTKQQQISQAIAPNNIINCIIYPETQAQLSDVVAYCAQNNCVILPCGSGSKLHWGGLLKVDPTTHHQKIIVVSCARLNRLIEHAVGDLTVTVEPGIKYAELQATLAKVGQFLAIDPAYSESATLGGIIATADTGSIRQRYRGVRDMLLGISFVRSDGKIAKGGGRVVKNVAGYDLMKLFTGSYGTLGIISQLTFRVYPIQEASGTVVLVGEKNNIAKATQTLLSSALTPVAVDLLSMNLVQELDLGKGVGLIVRFQTVIDSVKEQSKKLLEVGNSLELNSTYYHDDEAELWNKLKQKICHVHGNTKITCKIGVIPNRAVETLSKPALEKNLGLIHGGSGLGKLSFNSITPETLLELRQWCESQGGFLTVLAAPLEIKQKLDVWGYNQNALDMMRRIKQKFDPKNILNPHSFVGGI</sequence>
<dbReference type="InterPro" id="IPR016169">
    <property type="entry name" value="FAD-bd_PCMH_sub2"/>
</dbReference>
<name>Q113M9_TRIEI</name>
<dbReference type="Pfam" id="PF01565">
    <property type="entry name" value="FAD_binding_4"/>
    <property type="match status" value="1"/>
</dbReference>
<dbReference type="InterPro" id="IPR016166">
    <property type="entry name" value="FAD-bd_PCMH"/>
</dbReference>
<evidence type="ECO:0000259" key="5">
    <source>
        <dbReference type="PROSITE" id="PS51387"/>
    </source>
</evidence>
<dbReference type="InterPro" id="IPR006094">
    <property type="entry name" value="Oxid_FAD_bind_N"/>
</dbReference>
<proteinExistence type="predicted"/>
<dbReference type="EMBL" id="CP000393">
    <property type="protein sequence ID" value="ABG51295.1"/>
    <property type="molecule type" value="Genomic_DNA"/>
</dbReference>
<dbReference type="STRING" id="203124.Tery_2054"/>
<dbReference type="InterPro" id="IPR016164">
    <property type="entry name" value="FAD-linked_Oxase-like_C"/>
</dbReference>
<keyword evidence="3" id="KW-0274">FAD</keyword>
<dbReference type="PANTHER" id="PTHR11748">
    <property type="entry name" value="D-LACTATE DEHYDROGENASE"/>
    <property type="match status" value="1"/>
</dbReference>
<reference evidence="6" key="1">
    <citation type="submission" date="2006-06" db="EMBL/GenBank/DDBJ databases">
        <title>Complete sequence of Trichodesmium erythraeum IMS101.</title>
        <authorList>
            <consortium name="US DOE Joint Genome Institute"/>
            <person name="Copeland A."/>
            <person name="Lucas S."/>
            <person name="Lapidus A."/>
            <person name="Barry K."/>
            <person name="Detter J.C."/>
            <person name="Glavina del Rio T."/>
            <person name="Hammon N."/>
            <person name="Israni S."/>
            <person name="Dalin E."/>
            <person name="Tice H."/>
            <person name="Pitluck S."/>
            <person name="Kiss H."/>
            <person name="Munk A.C."/>
            <person name="Brettin T."/>
            <person name="Bruce D."/>
            <person name="Han C."/>
            <person name="Tapia R."/>
            <person name="Gilna P."/>
            <person name="Schmutz J."/>
            <person name="Larimer F."/>
            <person name="Land M."/>
            <person name="Hauser L."/>
            <person name="Kyrpides N."/>
            <person name="Kim E."/>
            <person name="Richardson P."/>
        </authorList>
    </citation>
    <scope>NUCLEOTIDE SEQUENCE [LARGE SCALE GENOMIC DNA]</scope>
    <source>
        <strain evidence="6">IMS101</strain>
    </source>
</reference>
<evidence type="ECO:0000256" key="2">
    <source>
        <dbReference type="ARBA" id="ARBA00022630"/>
    </source>
</evidence>
<dbReference type="InterPro" id="IPR036318">
    <property type="entry name" value="FAD-bd_PCMH-like_sf"/>
</dbReference>
<dbReference type="InterPro" id="IPR016171">
    <property type="entry name" value="Vanillyl_alc_oxidase_C-sub2"/>
</dbReference>
<keyword evidence="4" id="KW-0560">Oxidoreductase</keyword>
<dbReference type="InterPro" id="IPR004113">
    <property type="entry name" value="FAD-bd_oxidored_4_C"/>
</dbReference>
<dbReference type="eggNOG" id="COG0277">
    <property type="taxonomic scope" value="Bacteria"/>
</dbReference>